<dbReference type="Pfam" id="PF23771">
    <property type="entry name" value="DUF7168"/>
    <property type="match status" value="1"/>
</dbReference>
<feature type="domain" description="DUF7168" evidence="2">
    <location>
        <begin position="52"/>
        <end position="190"/>
    </location>
</feature>
<organism evidence="3">
    <name type="scientific">Myoviridae sp. ctyWv1</name>
    <dbReference type="NCBI Taxonomy" id="2826718"/>
    <lineage>
        <taxon>Viruses</taxon>
        <taxon>Duplodnaviria</taxon>
        <taxon>Heunggongvirae</taxon>
        <taxon>Uroviricota</taxon>
        <taxon>Caudoviricetes</taxon>
    </lineage>
</organism>
<dbReference type="Pfam" id="PF10979">
    <property type="entry name" value="DUF2786"/>
    <property type="match status" value="1"/>
</dbReference>
<evidence type="ECO:0000259" key="2">
    <source>
        <dbReference type="Pfam" id="PF23771"/>
    </source>
</evidence>
<protein>
    <recommendedName>
        <fullName evidence="4">DUF2786 domain-containing protein</fullName>
    </recommendedName>
</protein>
<dbReference type="EMBL" id="BK015755">
    <property type="protein sequence ID" value="DAE23566.1"/>
    <property type="molecule type" value="Genomic_DNA"/>
</dbReference>
<sequence>MAEQDYREKIKKLLALSESSNEHEAKSALLKAKKLMAEHKIAEIDLEDIGKKKVVHIKTEFDCSKRREAWMISLSAIIGQNFCCQSYRRKEYNKQVATICFVGLEGDVDACVEIFRYAVECIRSGIDDLRKKSKDCTREYRKRLCDGYGFGYTQGIKEAFEQQREHDETGWGLVMTVPKEVSDETDAMKHEKFKSAAQEQMSARAFWQGNEDGKKFDPGTKIAGKAEQKMALGGI</sequence>
<reference evidence="3" key="1">
    <citation type="journal article" date="2021" name="Proc. Natl. Acad. Sci. U.S.A.">
        <title>A Catalog of Tens of Thousands of Viruses from Human Metagenomes Reveals Hidden Associations with Chronic Diseases.</title>
        <authorList>
            <person name="Tisza M.J."/>
            <person name="Buck C.B."/>
        </authorList>
    </citation>
    <scope>NUCLEOTIDE SEQUENCE</scope>
    <source>
        <strain evidence="3">CtyWv1</strain>
    </source>
</reference>
<proteinExistence type="predicted"/>
<dbReference type="InterPro" id="IPR055592">
    <property type="entry name" value="DUF7168"/>
</dbReference>
<evidence type="ECO:0000313" key="3">
    <source>
        <dbReference type="EMBL" id="DAE23566.1"/>
    </source>
</evidence>
<name>A0A8S5QWI4_9CAUD</name>
<evidence type="ECO:0000259" key="1">
    <source>
        <dbReference type="Pfam" id="PF10979"/>
    </source>
</evidence>
<evidence type="ECO:0008006" key="4">
    <source>
        <dbReference type="Google" id="ProtNLM"/>
    </source>
</evidence>
<feature type="domain" description="DUF2786" evidence="1">
    <location>
        <begin position="7"/>
        <end position="41"/>
    </location>
</feature>
<dbReference type="InterPro" id="IPR024498">
    <property type="entry name" value="DUF2786"/>
</dbReference>
<accession>A0A8S5QWI4</accession>